<feature type="domain" description="CBS" evidence="3">
    <location>
        <begin position="109"/>
        <end position="165"/>
    </location>
</feature>
<dbReference type="Proteomes" id="UP000663888">
    <property type="component" value="Unassembled WGS sequence"/>
</dbReference>
<dbReference type="Pfam" id="PF00571">
    <property type="entry name" value="CBS"/>
    <property type="match status" value="3"/>
</dbReference>
<accession>A0A8H3GTY5</accession>
<feature type="domain" description="CBS" evidence="3">
    <location>
        <begin position="190"/>
        <end position="253"/>
    </location>
</feature>
<dbReference type="PROSITE" id="PS51371">
    <property type="entry name" value="CBS"/>
    <property type="match status" value="3"/>
</dbReference>
<comment type="caution">
    <text evidence="4">The sequence shown here is derived from an EMBL/GenBank/DDBJ whole genome shotgun (WGS) entry which is preliminary data.</text>
</comment>
<dbReference type="SUPFAM" id="SSF56112">
    <property type="entry name" value="Protein kinase-like (PK-like)"/>
    <property type="match status" value="1"/>
</dbReference>
<dbReference type="Gene3D" id="3.10.580.10">
    <property type="entry name" value="CBS-domain"/>
    <property type="match status" value="2"/>
</dbReference>
<dbReference type="InterPro" id="IPR000644">
    <property type="entry name" value="CBS_dom"/>
</dbReference>
<dbReference type="InterPro" id="IPR051681">
    <property type="entry name" value="Ser/Thr_Kinases-Pseudokinases"/>
</dbReference>
<dbReference type="InterPro" id="IPR000719">
    <property type="entry name" value="Prot_kinase_dom"/>
</dbReference>
<gene>
    <name evidence="4" type="ORF">RDB_LOCUS98772</name>
</gene>
<dbReference type="InterPro" id="IPR011009">
    <property type="entry name" value="Kinase-like_dom_sf"/>
</dbReference>
<protein>
    <submittedName>
        <fullName evidence="4">Uncharacterized protein</fullName>
    </submittedName>
</protein>
<feature type="domain" description="CBS" evidence="3">
    <location>
        <begin position="43"/>
        <end position="100"/>
    </location>
</feature>
<reference evidence="4" key="1">
    <citation type="submission" date="2021-01" db="EMBL/GenBank/DDBJ databases">
        <authorList>
            <person name="Kaushik A."/>
        </authorList>
    </citation>
    <scope>NUCLEOTIDE SEQUENCE</scope>
    <source>
        <strain evidence="4">AG4-R118</strain>
    </source>
</reference>
<evidence type="ECO:0000256" key="1">
    <source>
        <dbReference type="PROSITE-ProRule" id="PRU00703"/>
    </source>
</evidence>
<evidence type="ECO:0000313" key="5">
    <source>
        <dbReference type="Proteomes" id="UP000663888"/>
    </source>
</evidence>
<dbReference type="PROSITE" id="PS50011">
    <property type="entry name" value="PROTEIN_KINASE_DOM"/>
    <property type="match status" value="1"/>
</dbReference>
<dbReference type="GO" id="GO:0004674">
    <property type="term" value="F:protein serine/threonine kinase activity"/>
    <property type="evidence" value="ECO:0007669"/>
    <property type="project" value="TreeGrafter"/>
</dbReference>
<dbReference type="SUPFAM" id="SSF54631">
    <property type="entry name" value="CBS-domain pair"/>
    <property type="match status" value="2"/>
</dbReference>
<keyword evidence="1" id="KW-0129">CBS domain</keyword>
<evidence type="ECO:0000259" key="3">
    <source>
        <dbReference type="PROSITE" id="PS51371"/>
    </source>
</evidence>
<dbReference type="InterPro" id="IPR008271">
    <property type="entry name" value="Ser/Thr_kinase_AS"/>
</dbReference>
<dbReference type="PANTHER" id="PTHR44329:SF214">
    <property type="entry name" value="PROTEIN KINASE DOMAIN-CONTAINING PROTEIN"/>
    <property type="match status" value="1"/>
</dbReference>
<name>A0A8H3GTY5_9AGAM</name>
<proteinExistence type="predicted"/>
<dbReference type="InterPro" id="IPR046342">
    <property type="entry name" value="CBS_dom_sf"/>
</dbReference>
<sequence length="605" mass="66104">MAESTSAATLPEFCDCDSLANSSYTTNMSNTQTRNLGVVADFELDRALTVSESMLVSDVSQLCTYKHVNSVLVVDDEEGLSGIFTPADIAFRVIAKGLNSRTTPVSKIMTRCPIVIHETASVAEALQVMIQHGFRELPVCNEEGDVVGLLDITKVFQKAIGKLYSGYSTTRPHNAPQNLCENSLSTVMGLRTRPMVINLDATVREAVKVMEENQAMAVCVTQSSQQDGSTQVAGILTCRDILQVVAAGLHPDECSVGRVMTHHPNLAGPDVTVYDALKMIRGVFKKLITVANLLQVMYVGLWQEFKFRSTLKGIPTSRYPVVATKMCQLLEKRGFSDVYRGRLISNTQVAIKALRLTPSSAAEHPSHLKPTRELHTWSKCSHPNVLQLLGLVVFRGRIGMVSPWMGNGTLPRYLERTPGVNRCNLCVQICEGLTYLHQNGIIHGDLKGANVLISDKGIPALTDFGNSLHTNQSLRFTKTKTGKSLTVQWSAPELIMDSGEPSEAADVYALAMTIYEAMAGAPPYNGKREHTIIYLLVNKKEAPQRPECIPIGSVGGDKLWGLLTRCWAFEPELRPSASEVANIMKAITPDSLVPIAVSVLNPEPK</sequence>
<dbReference type="InterPro" id="IPR001245">
    <property type="entry name" value="Ser-Thr/Tyr_kinase_cat_dom"/>
</dbReference>
<dbReference type="Pfam" id="PF07714">
    <property type="entry name" value="PK_Tyr_Ser-Thr"/>
    <property type="match status" value="1"/>
</dbReference>
<dbReference type="SMART" id="SM00220">
    <property type="entry name" value="S_TKc"/>
    <property type="match status" value="1"/>
</dbReference>
<dbReference type="PROSITE" id="PS00108">
    <property type="entry name" value="PROTEIN_KINASE_ST"/>
    <property type="match status" value="1"/>
</dbReference>
<evidence type="ECO:0000259" key="2">
    <source>
        <dbReference type="PROSITE" id="PS50011"/>
    </source>
</evidence>
<feature type="domain" description="Protein kinase" evidence="2">
    <location>
        <begin position="324"/>
        <end position="587"/>
    </location>
</feature>
<evidence type="ECO:0000313" key="4">
    <source>
        <dbReference type="EMBL" id="CAE6466084.1"/>
    </source>
</evidence>
<dbReference type="AlphaFoldDB" id="A0A8H3GTY5"/>
<dbReference type="PANTHER" id="PTHR44329">
    <property type="entry name" value="SERINE/THREONINE-PROTEIN KINASE TNNI3K-RELATED"/>
    <property type="match status" value="1"/>
</dbReference>
<dbReference type="Gene3D" id="1.10.510.10">
    <property type="entry name" value="Transferase(Phosphotransferase) domain 1"/>
    <property type="match status" value="1"/>
</dbReference>
<dbReference type="EMBL" id="CAJMWX010001080">
    <property type="protein sequence ID" value="CAE6466084.1"/>
    <property type="molecule type" value="Genomic_DNA"/>
</dbReference>
<dbReference type="SMART" id="SM00116">
    <property type="entry name" value="CBS"/>
    <property type="match status" value="3"/>
</dbReference>
<organism evidence="4 5">
    <name type="scientific">Rhizoctonia solani</name>
    <dbReference type="NCBI Taxonomy" id="456999"/>
    <lineage>
        <taxon>Eukaryota</taxon>
        <taxon>Fungi</taxon>
        <taxon>Dikarya</taxon>
        <taxon>Basidiomycota</taxon>
        <taxon>Agaricomycotina</taxon>
        <taxon>Agaricomycetes</taxon>
        <taxon>Cantharellales</taxon>
        <taxon>Ceratobasidiaceae</taxon>
        <taxon>Rhizoctonia</taxon>
    </lineage>
</organism>
<dbReference type="GO" id="GO:0005524">
    <property type="term" value="F:ATP binding"/>
    <property type="evidence" value="ECO:0007669"/>
    <property type="project" value="InterPro"/>
</dbReference>